<feature type="chain" id="PRO_5041898903" evidence="1">
    <location>
        <begin position="20"/>
        <end position="218"/>
    </location>
</feature>
<evidence type="ECO:0000256" key="1">
    <source>
        <dbReference type="SAM" id="SignalP"/>
    </source>
</evidence>
<gene>
    <name evidence="2" type="ORF">LX32DRAFT_726433</name>
</gene>
<dbReference type="AlphaFoldDB" id="A0AAD9HPE9"/>
<protein>
    <submittedName>
        <fullName evidence="2">Uncharacterized protein</fullName>
    </submittedName>
</protein>
<evidence type="ECO:0000313" key="2">
    <source>
        <dbReference type="EMBL" id="KAK2031659.1"/>
    </source>
</evidence>
<feature type="signal peptide" evidence="1">
    <location>
        <begin position="1"/>
        <end position="19"/>
    </location>
</feature>
<proteinExistence type="predicted"/>
<comment type="caution">
    <text evidence="2">The sequence shown here is derived from an EMBL/GenBank/DDBJ whole genome shotgun (WGS) entry which is preliminary data.</text>
</comment>
<accession>A0AAD9HPE9</accession>
<dbReference type="Proteomes" id="UP001232148">
    <property type="component" value="Unassembled WGS sequence"/>
</dbReference>
<sequence>MHSVYTLLVLLWSISCAFAAPGRFVPPPPPPGLNSPDRQPLRNAKDIYTVAVKGDKYLVYTPYYGNNKEPITTLIIPNDGGKQDQIIIPEAYNGEEKAHTDRSPRLHLSDVIQAVTTRHAKKSLASINWVVIRTIVNPQTKDVINDYYVDWKKRQADPRAEFPVRVTIGQSDPFWNRFAATPFFKAVNYAFKPGRAITSMDIDSKYGGSDLWFKIGSR</sequence>
<organism evidence="2 3">
    <name type="scientific">Colletotrichum zoysiae</name>
    <dbReference type="NCBI Taxonomy" id="1216348"/>
    <lineage>
        <taxon>Eukaryota</taxon>
        <taxon>Fungi</taxon>
        <taxon>Dikarya</taxon>
        <taxon>Ascomycota</taxon>
        <taxon>Pezizomycotina</taxon>
        <taxon>Sordariomycetes</taxon>
        <taxon>Hypocreomycetidae</taxon>
        <taxon>Glomerellales</taxon>
        <taxon>Glomerellaceae</taxon>
        <taxon>Colletotrichum</taxon>
        <taxon>Colletotrichum graminicola species complex</taxon>
    </lineage>
</organism>
<keyword evidence="1" id="KW-0732">Signal</keyword>
<evidence type="ECO:0000313" key="3">
    <source>
        <dbReference type="Proteomes" id="UP001232148"/>
    </source>
</evidence>
<reference evidence="2" key="1">
    <citation type="submission" date="2021-06" db="EMBL/GenBank/DDBJ databases">
        <title>Comparative genomics, transcriptomics and evolutionary studies reveal genomic signatures of adaptation to plant cell wall in hemibiotrophic fungi.</title>
        <authorList>
            <consortium name="DOE Joint Genome Institute"/>
            <person name="Baroncelli R."/>
            <person name="Diaz J.F."/>
            <person name="Benocci T."/>
            <person name="Peng M."/>
            <person name="Battaglia E."/>
            <person name="Haridas S."/>
            <person name="Andreopoulos W."/>
            <person name="Labutti K."/>
            <person name="Pangilinan J."/>
            <person name="Floch G.L."/>
            <person name="Makela M.R."/>
            <person name="Henrissat B."/>
            <person name="Grigoriev I.V."/>
            <person name="Crouch J.A."/>
            <person name="De Vries R.P."/>
            <person name="Sukno S.A."/>
            <person name="Thon M.R."/>
        </authorList>
    </citation>
    <scope>NUCLEOTIDE SEQUENCE</scope>
    <source>
        <strain evidence="2">MAFF235873</strain>
    </source>
</reference>
<dbReference type="EMBL" id="MU842838">
    <property type="protein sequence ID" value="KAK2031659.1"/>
    <property type="molecule type" value="Genomic_DNA"/>
</dbReference>
<name>A0AAD9HPE9_9PEZI</name>
<keyword evidence="3" id="KW-1185">Reference proteome</keyword>